<name>A0A6L2KXA7_TANCI</name>
<accession>A0A6L2KXA7</accession>
<gene>
    <name evidence="1" type="ORF">Tci_026269</name>
</gene>
<dbReference type="AlphaFoldDB" id="A0A6L2KXA7"/>
<reference evidence="1" key="1">
    <citation type="journal article" date="2019" name="Sci. Rep.">
        <title>Draft genome of Tanacetum cinerariifolium, the natural source of mosquito coil.</title>
        <authorList>
            <person name="Yamashiro T."/>
            <person name="Shiraishi A."/>
            <person name="Satake H."/>
            <person name="Nakayama K."/>
        </authorList>
    </citation>
    <scope>NUCLEOTIDE SEQUENCE</scope>
</reference>
<proteinExistence type="predicted"/>
<protein>
    <submittedName>
        <fullName evidence="1">Uncharacterized protein</fullName>
    </submittedName>
</protein>
<dbReference type="EMBL" id="BKCJ010003308">
    <property type="protein sequence ID" value="GEU54291.1"/>
    <property type="molecule type" value="Genomic_DNA"/>
</dbReference>
<comment type="caution">
    <text evidence="1">The sequence shown here is derived from an EMBL/GenBank/DDBJ whole genome shotgun (WGS) entry which is preliminary data.</text>
</comment>
<organism evidence="1">
    <name type="scientific">Tanacetum cinerariifolium</name>
    <name type="common">Dalmatian daisy</name>
    <name type="synonym">Chrysanthemum cinerariifolium</name>
    <dbReference type="NCBI Taxonomy" id="118510"/>
    <lineage>
        <taxon>Eukaryota</taxon>
        <taxon>Viridiplantae</taxon>
        <taxon>Streptophyta</taxon>
        <taxon>Embryophyta</taxon>
        <taxon>Tracheophyta</taxon>
        <taxon>Spermatophyta</taxon>
        <taxon>Magnoliopsida</taxon>
        <taxon>eudicotyledons</taxon>
        <taxon>Gunneridae</taxon>
        <taxon>Pentapetalae</taxon>
        <taxon>asterids</taxon>
        <taxon>campanulids</taxon>
        <taxon>Asterales</taxon>
        <taxon>Asteraceae</taxon>
        <taxon>Asteroideae</taxon>
        <taxon>Anthemideae</taxon>
        <taxon>Anthemidinae</taxon>
        <taxon>Tanacetum</taxon>
    </lineage>
</organism>
<sequence length="184" mass="19184">MAALVILISSDPSKESVGSSISRLILFGTIPTDILATIPVIVPPVVHDDILAIPTETPIIPPVAPEAEAAIVASPAGVLELIVYSSTDSNQSKDISPQEHAPTLPDTSLFLCTDSSKTSSPSHDFSPVVVASLVPCRVVPAPPGVPRRPARLVFLGQEIPFGQPYCTHPNGVLSVDPTSTDLTP</sequence>
<evidence type="ECO:0000313" key="1">
    <source>
        <dbReference type="EMBL" id="GEU54291.1"/>
    </source>
</evidence>